<name>A0A1F4S5N8_UNCSA</name>
<comment type="caution">
    <text evidence="13">The sequence shown here is derived from an EMBL/GenBank/DDBJ whole genome shotgun (WGS) entry which is preliminary data.</text>
</comment>
<dbReference type="InterPro" id="IPR036097">
    <property type="entry name" value="HisK_dim/P_sf"/>
</dbReference>
<keyword evidence="7" id="KW-0067">ATP-binding</keyword>
<keyword evidence="3" id="KW-0597">Phosphoprotein</keyword>
<evidence type="ECO:0000313" key="13">
    <source>
        <dbReference type="EMBL" id="OGC15755.1"/>
    </source>
</evidence>
<dbReference type="AlphaFoldDB" id="A0A1F4S5N8"/>
<feature type="transmembrane region" description="Helical" evidence="9">
    <location>
        <begin position="395"/>
        <end position="416"/>
    </location>
</feature>
<feature type="transmembrane region" description="Helical" evidence="9">
    <location>
        <begin position="6"/>
        <end position="28"/>
    </location>
</feature>
<dbReference type="InterPro" id="IPR000014">
    <property type="entry name" value="PAS"/>
</dbReference>
<feature type="transmembrane region" description="Helical" evidence="9">
    <location>
        <begin position="532"/>
        <end position="555"/>
    </location>
</feature>
<keyword evidence="9" id="KW-0472">Membrane</keyword>
<feature type="transmembrane region" description="Helical" evidence="9">
    <location>
        <begin position="178"/>
        <end position="199"/>
    </location>
</feature>
<feature type="transmembrane region" description="Helical" evidence="9">
    <location>
        <begin position="239"/>
        <end position="261"/>
    </location>
</feature>
<feature type="transmembrane region" description="Helical" evidence="9">
    <location>
        <begin position="144"/>
        <end position="166"/>
    </location>
</feature>
<feature type="domain" description="PAS" evidence="11">
    <location>
        <begin position="751"/>
        <end position="796"/>
    </location>
</feature>
<feature type="transmembrane region" description="Helical" evidence="9">
    <location>
        <begin position="205"/>
        <end position="227"/>
    </location>
</feature>
<dbReference type="NCBIfam" id="TIGR00229">
    <property type="entry name" value="sensory_box"/>
    <property type="match status" value="1"/>
</dbReference>
<feature type="transmembrane region" description="Helical" evidence="9">
    <location>
        <begin position="367"/>
        <end position="389"/>
    </location>
</feature>
<dbReference type="Pfam" id="PF13185">
    <property type="entry name" value="GAF_2"/>
    <property type="match status" value="1"/>
</dbReference>
<dbReference type="InterPro" id="IPR003018">
    <property type="entry name" value="GAF"/>
</dbReference>
<feature type="domain" description="Histidine kinase" evidence="10">
    <location>
        <begin position="887"/>
        <end position="1099"/>
    </location>
</feature>
<dbReference type="PANTHER" id="PTHR43065:SF10">
    <property type="entry name" value="PEROXIDE STRESS-ACTIVATED HISTIDINE KINASE MAK3"/>
    <property type="match status" value="1"/>
</dbReference>
<dbReference type="CDD" id="cd00082">
    <property type="entry name" value="HisKA"/>
    <property type="match status" value="1"/>
</dbReference>
<dbReference type="Gene3D" id="3.30.450.20">
    <property type="entry name" value="PAS domain"/>
    <property type="match status" value="1"/>
</dbReference>
<feature type="transmembrane region" description="Helical" evidence="9">
    <location>
        <begin position="267"/>
        <end position="288"/>
    </location>
</feature>
<dbReference type="EMBL" id="MEUA01000017">
    <property type="protein sequence ID" value="OGC15755.1"/>
    <property type="molecule type" value="Genomic_DNA"/>
</dbReference>
<dbReference type="SMART" id="SM00065">
    <property type="entry name" value="GAF"/>
    <property type="match status" value="1"/>
</dbReference>
<evidence type="ECO:0000256" key="8">
    <source>
        <dbReference type="ARBA" id="ARBA00023012"/>
    </source>
</evidence>
<dbReference type="InterPro" id="IPR005467">
    <property type="entry name" value="His_kinase_dom"/>
</dbReference>
<protein>
    <recommendedName>
        <fullName evidence="2">histidine kinase</fullName>
        <ecNumber evidence="2">2.7.13.3</ecNumber>
    </recommendedName>
</protein>
<comment type="catalytic activity">
    <reaction evidence="1">
        <text>ATP + protein L-histidine = ADP + protein N-phospho-L-histidine.</text>
        <dbReference type="EC" id="2.7.13.3"/>
    </reaction>
</comment>
<dbReference type="InterPro" id="IPR029016">
    <property type="entry name" value="GAF-like_dom_sf"/>
</dbReference>
<feature type="transmembrane region" description="Helical" evidence="9">
    <location>
        <begin position="334"/>
        <end position="355"/>
    </location>
</feature>
<dbReference type="SMART" id="SM00388">
    <property type="entry name" value="HisKA"/>
    <property type="match status" value="1"/>
</dbReference>
<dbReference type="Gene3D" id="3.30.450.40">
    <property type="match status" value="1"/>
</dbReference>
<evidence type="ECO:0000256" key="9">
    <source>
        <dbReference type="SAM" id="Phobius"/>
    </source>
</evidence>
<evidence type="ECO:0000256" key="2">
    <source>
        <dbReference type="ARBA" id="ARBA00012438"/>
    </source>
</evidence>
<evidence type="ECO:0000259" key="11">
    <source>
        <dbReference type="PROSITE" id="PS50112"/>
    </source>
</evidence>
<sequence>MLEYLISIQSVFLLFAFFLNLALSLTIYLKDRKNEVNRSFSAMLFGIAFWTGSLFAFLLVKNLNWILFVRRLTPIGSSILVGYFLYFSFLFPNRHVPLPRIQRYLMLAPGYVFSTFSILTPFMIKTIRVFDLNYPFLGMPEFGFLYKIYAIYFVAYFIIAISVLTYKYIRGVGKERVQLWYVLFGTAFAGGGGVVLSLFLPLLNIPYFFTLGPIFSLILAGFIYYAIVKHKLLGVEVFLSRWLYFVSLLIIALGSVLVVLYEGPAFLPAFYLILTQIVLGAIILFKYSKSKLNTSFINRINVFFALFVFCCSVLSYFAYMVTSRNLSGLSFYDRYIFVVVSLLMSFFMYFSFIFPSPKREFSYVKRIFVFSFPVITLFFTTFNMLIKYVEVHNRIITPVFGGVYIVFVFFVLFYFLGSLYNLVTSYNASKGIEKNQIRYMFVGIGFAFGFLMITNFILPWFGYTHFAVFGPYSTLFFIGFTLYAIMKHRLMGVEIIIQKSIIYCFVGSIIMGIYALIIFISENFFEEEFGFITILISAVFALGIAVVFQPTISFLENFTGKFFLKGRYDYQKKIRTVSQEITTQIRLEDLTKLIISTFIDDMKVSVASLLLLDKAKKKFYAAPLDYMKTEKKYKNLEIDVNSSLAECLRTVKDVISLDELNDEIARKKTYYEEGELKLKSLLKLKEEIDKFGGTLWIPIMLKEELVGIIFLGDKISGDIYTVEDIELLTVLAGHVGIAIENTAIYEEVLSVKNYIQDILDAMVSGVLTVDVYGRIITFNPMAEKITKLSGKDIVDKDFKEVFSAKSAMRQTIEATLHNRCFSNFETSLVSSEGNLIPVSLNSTLLRNAQGRKTGVLIVLSDLTEVKILQDKARQADKVSALGTMAAGMAHEIKNPLSSMKVLAQLLPTKYDDLDFREKIIEIMPREINRVDRIVESLLGFARATSPKFIPLNLNQLIAQNIDAYKGQVSESKIDIVTNYGRIPQISGDPDQLMQAFSNFLLNAIQSMDAGGKLTISTTEGRRVENILETVRIAISDTGHGIPQDIIKKLFDPFFTTKYAGTGLGLTIAHCVIDSHRGTIDVVSTVGEGTTFIIDLPIKQESNM</sequence>
<dbReference type="PRINTS" id="PR00344">
    <property type="entry name" value="BCTRLSENSOR"/>
</dbReference>
<feature type="transmembrane region" description="Helical" evidence="9">
    <location>
        <begin position="464"/>
        <end position="485"/>
    </location>
</feature>
<dbReference type="GO" id="GO:0005524">
    <property type="term" value="F:ATP binding"/>
    <property type="evidence" value="ECO:0007669"/>
    <property type="project" value="UniProtKB-KW"/>
</dbReference>
<evidence type="ECO:0000256" key="5">
    <source>
        <dbReference type="ARBA" id="ARBA00022741"/>
    </source>
</evidence>
<proteinExistence type="predicted"/>
<dbReference type="PROSITE" id="PS50109">
    <property type="entry name" value="HIS_KIN"/>
    <property type="match status" value="1"/>
</dbReference>
<accession>A0A1F4S5N8</accession>
<evidence type="ECO:0000256" key="1">
    <source>
        <dbReference type="ARBA" id="ARBA00000085"/>
    </source>
</evidence>
<keyword evidence="9" id="KW-0812">Transmembrane</keyword>
<dbReference type="Pfam" id="PF02518">
    <property type="entry name" value="HATPase_c"/>
    <property type="match status" value="1"/>
</dbReference>
<dbReference type="InterPro" id="IPR031621">
    <property type="entry name" value="HisKA_7TM"/>
</dbReference>
<keyword evidence="6" id="KW-0418">Kinase</keyword>
<dbReference type="InterPro" id="IPR000700">
    <property type="entry name" value="PAS-assoc_C"/>
</dbReference>
<dbReference type="Pfam" id="PF00512">
    <property type="entry name" value="HisKA"/>
    <property type="match status" value="1"/>
</dbReference>
<feature type="transmembrane region" description="Helical" evidence="9">
    <location>
        <begin position="40"/>
        <end position="60"/>
    </location>
</feature>
<evidence type="ECO:0000313" key="14">
    <source>
        <dbReference type="Proteomes" id="UP000177905"/>
    </source>
</evidence>
<feature type="transmembrane region" description="Helical" evidence="9">
    <location>
        <begin position="104"/>
        <end position="124"/>
    </location>
</feature>
<feature type="domain" description="PAC" evidence="12">
    <location>
        <begin position="822"/>
        <end position="874"/>
    </location>
</feature>
<dbReference type="SMART" id="SM00091">
    <property type="entry name" value="PAS"/>
    <property type="match status" value="1"/>
</dbReference>
<dbReference type="GO" id="GO:0000155">
    <property type="term" value="F:phosphorelay sensor kinase activity"/>
    <property type="evidence" value="ECO:0007669"/>
    <property type="project" value="InterPro"/>
</dbReference>
<dbReference type="InterPro" id="IPR004358">
    <property type="entry name" value="Sig_transdc_His_kin-like_C"/>
</dbReference>
<dbReference type="SUPFAM" id="SSF55781">
    <property type="entry name" value="GAF domain-like"/>
    <property type="match status" value="1"/>
</dbReference>
<evidence type="ECO:0000256" key="6">
    <source>
        <dbReference type="ARBA" id="ARBA00022777"/>
    </source>
</evidence>
<keyword evidence="9" id="KW-1133">Transmembrane helix</keyword>
<dbReference type="SUPFAM" id="SSF47384">
    <property type="entry name" value="Homodimeric domain of signal transducing histidine kinase"/>
    <property type="match status" value="1"/>
</dbReference>
<dbReference type="Pfam" id="PF13426">
    <property type="entry name" value="PAS_9"/>
    <property type="match status" value="1"/>
</dbReference>
<evidence type="ECO:0000256" key="4">
    <source>
        <dbReference type="ARBA" id="ARBA00022679"/>
    </source>
</evidence>
<dbReference type="Proteomes" id="UP000177905">
    <property type="component" value="Unassembled WGS sequence"/>
</dbReference>
<evidence type="ECO:0000256" key="7">
    <source>
        <dbReference type="ARBA" id="ARBA00022840"/>
    </source>
</evidence>
<feature type="transmembrane region" description="Helical" evidence="9">
    <location>
        <begin position="300"/>
        <end position="322"/>
    </location>
</feature>
<dbReference type="Pfam" id="PF16927">
    <property type="entry name" value="HisKA_7TM"/>
    <property type="match status" value="1"/>
</dbReference>
<dbReference type="InterPro" id="IPR003594">
    <property type="entry name" value="HATPase_dom"/>
</dbReference>
<gene>
    <name evidence="13" type="ORF">A2290_05385</name>
</gene>
<keyword evidence="5" id="KW-0547">Nucleotide-binding</keyword>
<dbReference type="EC" id="2.7.13.3" evidence="2"/>
<evidence type="ECO:0000259" key="12">
    <source>
        <dbReference type="PROSITE" id="PS50113"/>
    </source>
</evidence>
<dbReference type="SMART" id="SM00387">
    <property type="entry name" value="HATPase_c"/>
    <property type="match status" value="1"/>
</dbReference>
<evidence type="ECO:0000256" key="3">
    <source>
        <dbReference type="ARBA" id="ARBA00022553"/>
    </source>
</evidence>
<dbReference type="SUPFAM" id="SSF55785">
    <property type="entry name" value="PYP-like sensor domain (PAS domain)"/>
    <property type="match status" value="1"/>
</dbReference>
<organism evidence="13 14">
    <name type="scientific">candidate division WOR-1 bacterium RIFOXYB2_FULL_36_35</name>
    <dbReference type="NCBI Taxonomy" id="1802578"/>
    <lineage>
        <taxon>Bacteria</taxon>
        <taxon>Bacillati</taxon>
        <taxon>Saganbacteria</taxon>
    </lineage>
</organism>
<dbReference type="InterPro" id="IPR003661">
    <property type="entry name" value="HisK_dim/P_dom"/>
</dbReference>
<dbReference type="SUPFAM" id="SSF55874">
    <property type="entry name" value="ATPase domain of HSP90 chaperone/DNA topoisomerase II/histidine kinase"/>
    <property type="match status" value="1"/>
</dbReference>
<keyword evidence="8" id="KW-0902">Two-component regulatory system</keyword>
<keyword evidence="4" id="KW-0808">Transferase</keyword>
<dbReference type="InterPro" id="IPR035965">
    <property type="entry name" value="PAS-like_dom_sf"/>
</dbReference>
<dbReference type="CDD" id="cd00130">
    <property type="entry name" value="PAS"/>
    <property type="match status" value="1"/>
</dbReference>
<dbReference type="Gene3D" id="3.30.565.10">
    <property type="entry name" value="Histidine kinase-like ATPase, C-terminal domain"/>
    <property type="match status" value="1"/>
</dbReference>
<evidence type="ECO:0000259" key="10">
    <source>
        <dbReference type="PROSITE" id="PS50109"/>
    </source>
</evidence>
<dbReference type="PROSITE" id="PS50112">
    <property type="entry name" value="PAS"/>
    <property type="match status" value="1"/>
</dbReference>
<feature type="transmembrane region" description="Helical" evidence="9">
    <location>
        <begin position="501"/>
        <end position="520"/>
    </location>
</feature>
<dbReference type="PROSITE" id="PS50113">
    <property type="entry name" value="PAC"/>
    <property type="match status" value="1"/>
</dbReference>
<dbReference type="Gene3D" id="1.10.287.130">
    <property type="match status" value="1"/>
</dbReference>
<feature type="transmembrane region" description="Helical" evidence="9">
    <location>
        <begin position="72"/>
        <end position="92"/>
    </location>
</feature>
<feature type="transmembrane region" description="Helical" evidence="9">
    <location>
        <begin position="437"/>
        <end position="458"/>
    </location>
</feature>
<reference evidence="13 14" key="1">
    <citation type="journal article" date="2016" name="Nat. Commun.">
        <title>Thousands of microbial genomes shed light on interconnected biogeochemical processes in an aquifer system.</title>
        <authorList>
            <person name="Anantharaman K."/>
            <person name="Brown C.T."/>
            <person name="Hug L.A."/>
            <person name="Sharon I."/>
            <person name="Castelle C.J."/>
            <person name="Probst A.J."/>
            <person name="Thomas B.C."/>
            <person name="Singh A."/>
            <person name="Wilkins M.J."/>
            <person name="Karaoz U."/>
            <person name="Brodie E.L."/>
            <person name="Williams K.H."/>
            <person name="Hubbard S.S."/>
            <person name="Banfield J.F."/>
        </authorList>
    </citation>
    <scope>NUCLEOTIDE SEQUENCE [LARGE SCALE GENOMIC DNA]</scope>
</reference>
<dbReference type="PANTHER" id="PTHR43065">
    <property type="entry name" value="SENSOR HISTIDINE KINASE"/>
    <property type="match status" value="1"/>
</dbReference>
<dbReference type="InterPro" id="IPR036890">
    <property type="entry name" value="HATPase_C_sf"/>
</dbReference>